<dbReference type="AlphaFoldDB" id="A0AAD6V8V3"/>
<dbReference type="EMBL" id="JARJCW010000043">
    <property type="protein sequence ID" value="KAJ7205469.1"/>
    <property type="molecule type" value="Genomic_DNA"/>
</dbReference>
<reference evidence="1" key="1">
    <citation type="submission" date="2023-03" db="EMBL/GenBank/DDBJ databases">
        <title>Massive genome expansion in bonnet fungi (Mycena s.s.) driven by repeated elements and novel gene families across ecological guilds.</title>
        <authorList>
            <consortium name="Lawrence Berkeley National Laboratory"/>
            <person name="Harder C.B."/>
            <person name="Miyauchi S."/>
            <person name="Viragh M."/>
            <person name="Kuo A."/>
            <person name="Thoen E."/>
            <person name="Andreopoulos B."/>
            <person name="Lu D."/>
            <person name="Skrede I."/>
            <person name="Drula E."/>
            <person name="Henrissat B."/>
            <person name="Morin E."/>
            <person name="Kohler A."/>
            <person name="Barry K."/>
            <person name="LaButti K."/>
            <person name="Morin E."/>
            <person name="Salamov A."/>
            <person name="Lipzen A."/>
            <person name="Mereny Z."/>
            <person name="Hegedus B."/>
            <person name="Baldrian P."/>
            <person name="Stursova M."/>
            <person name="Weitz H."/>
            <person name="Taylor A."/>
            <person name="Grigoriev I.V."/>
            <person name="Nagy L.G."/>
            <person name="Martin F."/>
            <person name="Kauserud H."/>
        </authorList>
    </citation>
    <scope>NUCLEOTIDE SEQUENCE</scope>
    <source>
        <strain evidence="1">9144</strain>
    </source>
</reference>
<accession>A0AAD6V8V3</accession>
<evidence type="ECO:0000313" key="1">
    <source>
        <dbReference type="EMBL" id="KAJ7205469.1"/>
    </source>
</evidence>
<protein>
    <recommendedName>
        <fullName evidence="3">F-box domain-containing protein</fullName>
    </recommendedName>
</protein>
<name>A0AAD6V8V3_9AGAR</name>
<keyword evidence="2" id="KW-1185">Reference proteome</keyword>
<sequence>VEAQISHLQVHIDVLERERAELQKNLETIVNPILTIPNEISSQIFLLCLPADGRVRPSKRSAPLSLAQICSHFRRISLSTPGLW</sequence>
<evidence type="ECO:0008006" key="3">
    <source>
        <dbReference type="Google" id="ProtNLM"/>
    </source>
</evidence>
<comment type="caution">
    <text evidence="1">The sequence shown here is derived from an EMBL/GenBank/DDBJ whole genome shotgun (WGS) entry which is preliminary data.</text>
</comment>
<dbReference type="Proteomes" id="UP001219525">
    <property type="component" value="Unassembled WGS sequence"/>
</dbReference>
<proteinExistence type="predicted"/>
<gene>
    <name evidence="1" type="ORF">GGX14DRAFT_317627</name>
</gene>
<evidence type="ECO:0000313" key="2">
    <source>
        <dbReference type="Proteomes" id="UP001219525"/>
    </source>
</evidence>
<feature type="non-terminal residue" evidence="1">
    <location>
        <position position="84"/>
    </location>
</feature>
<feature type="non-terminal residue" evidence="1">
    <location>
        <position position="1"/>
    </location>
</feature>
<organism evidence="1 2">
    <name type="scientific">Mycena pura</name>
    <dbReference type="NCBI Taxonomy" id="153505"/>
    <lineage>
        <taxon>Eukaryota</taxon>
        <taxon>Fungi</taxon>
        <taxon>Dikarya</taxon>
        <taxon>Basidiomycota</taxon>
        <taxon>Agaricomycotina</taxon>
        <taxon>Agaricomycetes</taxon>
        <taxon>Agaricomycetidae</taxon>
        <taxon>Agaricales</taxon>
        <taxon>Marasmiineae</taxon>
        <taxon>Mycenaceae</taxon>
        <taxon>Mycena</taxon>
    </lineage>
</organism>